<keyword evidence="13 18" id="KW-0472">Membrane</keyword>
<feature type="domain" description="EGF-like" evidence="20">
    <location>
        <begin position="1709"/>
        <end position="1746"/>
    </location>
</feature>
<evidence type="ECO:0000256" key="18">
    <source>
        <dbReference type="SAM" id="Phobius"/>
    </source>
</evidence>
<dbReference type="PANTHER" id="PTHR12916">
    <property type="entry name" value="CYTOCHROME C OXIDASE POLYPEPTIDE VIC-2"/>
    <property type="match status" value="1"/>
</dbReference>
<evidence type="ECO:0000256" key="15">
    <source>
        <dbReference type="ARBA" id="ARBA00023180"/>
    </source>
</evidence>
<evidence type="ECO:0000259" key="23">
    <source>
        <dbReference type="PROSITE" id="PS50923"/>
    </source>
</evidence>
<dbReference type="InterPro" id="IPR016187">
    <property type="entry name" value="CTDL_fold"/>
</dbReference>
<feature type="domain" description="EGF-like" evidence="20">
    <location>
        <begin position="1789"/>
        <end position="1825"/>
    </location>
</feature>
<evidence type="ECO:0000259" key="21">
    <source>
        <dbReference type="PROSITE" id="PS50041"/>
    </source>
</evidence>
<reference evidence="26" key="1">
    <citation type="submission" date="2012-12" db="EMBL/GenBank/DDBJ databases">
        <authorList>
            <person name="Hellsten U."/>
            <person name="Grimwood J."/>
            <person name="Chapman J.A."/>
            <person name="Shapiro H."/>
            <person name="Aerts A."/>
            <person name="Otillar R.P."/>
            <person name="Terry A.Y."/>
            <person name="Boore J.L."/>
            <person name="Simakov O."/>
            <person name="Marletaz F."/>
            <person name="Cho S.-J."/>
            <person name="Edsinger-Gonzales E."/>
            <person name="Havlak P."/>
            <person name="Kuo D.-H."/>
            <person name="Larsson T."/>
            <person name="Lv J."/>
            <person name="Arendt D."/>
            <person name="Savage R."/>
            <person name="Osoegawa K."/>
            <person name="de Jong P."/>
            <person name="Lindberg D.R."/>
            <person name="Seaver E.C."/>
            <person name="Weisblat D.A."/>
            <person name="Putnam N.H."/>
            <person name="Grigoriev I.V."/>
            <person name="Rokhsar D.S."/>
        </authorList>
    </citation>
    <scope>NUCLEOTIDE SEQUENCE</scope>
    <source>
        <strain evidence="26">I ESC-2004</strain>
    </source>
</reference>
<reference evidence="25" key="3">
    <citation type="submission" date="2015-06" db="UniProtKB">
        <authorList>
            <consortium name="EnsemblMetazoa"/>
        </authorList>
    </citation>
    <scope>IDENTIFICATION</scope>
</reference>
<keyword evidence="11" id="KW-0106">Calcium</keyword>
<dbReference type="Pfam" id="PF12947">
    <property type="entry name" value="EGF_3"/>
    <property type="match status" value="1"/>
</dbReference>
<dbReference type="InterPro" id="IPR016186">
    <property type="entry name" value="C-type_lectin-like/link_sf"/>
</dbReference>
<feature type="domain" description="EGF-like" evidence="20">
    <location>
        <begin position="2054"/>
        <end position="2091"/>
    </location>
</feature>
<feature type="disulfide bond" evidence="16">
    <location>
        <begin position="1815"/>
        <end position="1824"/>
    </location>
</feature>
<comment type="subcellular location">
    <subcellularLocation>
        <location evidence="1">Apical cell membrane</location>
        <topology evidence="1">Single-pass type I membrane protein</topology>
    </subcellularLocation>
</comment>
<evidence type="ECO:0000313" key="26">
    <source>
        <dbReference type="Proteomes" id="UP000014760"/>
    </source>
</evidence>
<dbReference type="InterPro" id="IPR009030">
    <property type="entry name" value="Growth_fac_rcpt_cys_sf"/>
</dbReference>
<evidence type="ECO:0000256" key="2">
    <source>
        <dbReference type="ARBA" id="ARBA00005897"/>
    </source>
</evidence>
<dbReference type="Pfam" id="PF00008">
    <property type="entry name" value="EGF"/>
    <property type="match status" value="2"/>
</dbReference>
<dbReference type="EMBL" id="KB298831">
    <property type="protein sequence ID" value="ELU08713.1"/>
    <property type="molecule type" value="Genomic_DNA"/>
</dbReference>
<keyword evidence="26" id="KW-1185">Reference proteome</keyword>
<dbReference type="SUPFAM" id="SSF56436">
    <property type="entry name" value="C-type lectin-like"/>
    <property type="match status" value="1"/>
</dbReference>
<evidence type="ECO:0000256" key="9">
    <source>
        <dbReference type="ARBA" id="ARBA00022737"/>
    </source>
</evidence>
<dbReference type="SMART" id="SM01411">
    <property type="entry name" value="Ephrin_rec_like"/>
    <property type="match status" value="17"/>
</dbReference>
<feature type="domain" description="EGF-like" evidence="20">
    <location>
        <begin position="1827"/>
        <end position="1863"/>
    </location>
</feature>
<feature type="domain" description="Sushi" evidence="23">
    <location>
        <begin position="547"/>
        <end position="616"/>
    </location>
</feature>
<dbReference type="PROSITE" id="PS00010">
    <property type="entry name" value="ASX_HYDROXYL"/>
    <property type="match status" value="6"/>
</dbReference>
<dbReference type="Pfam" id="PF00084">
    <property type="entry name" value="Sushi"/>
    <property type="match status" value="4"/>
</dbReference>
<comment type="similarity">
    <text evidence="2">Belongs to the CRELD family.</text>
</comment>
<dbReference type="CDD" id="cd00054">
    <property type="entry name" value="EGF_CA"/>
    <property type="match status" value="4"/>
</dbReference>
<dbReference type="InterPro" id="IPR000436">
    <property type="entry name" value="Sushi_SCR_CCP_dom"/>
</dbReference>
<dbReference type="Gene3D" id="2.10.50.10">
    <property type="entry name" value="Tumor Necrosis Factor Receptor, subunit A, domain 2"/>
    <property type="match status" value="14"/>
</dbReference>
<dbReference type="SMART" id="SM00032">
    <property type="entry name" value="CCP"/>
    <property type="match status" value="7"/>
</dbReference>
<dbReference type="Pfam" id="PF07699">
    <property type="entry name" value="Ephrin_rec_like"/>
    <property type="match status" value="16"/>
</dbReference>
<keyword evidence="10" id="KW-0221">Differentiation</keyword>
<feature type="signal peptide" evidence="19">
    <location>
        <begin position="1"/>
        <end position="22"/>
    </location>
</feature>
<dbReference type="CDD" id="cd00033">
    <property type="entry name" value="CCP"/>
    <property type="match status" value="4"/>
</dbReference>
<dbReference type="Pfam" id="PF07645">
    <property type="entry name" value="EGF_CA"/>
    <property type="match status" value="3"/>
</dbReference>
<keyword evidence="7 18" id="KW-0812">Transmembrane</keyword>
<feature type="domain" description="Sushi" evidence="23">
    <location>
        <begin position="617"/>
        <end position="674"/>
    </location>
</feature>
<dbReference type="GO" id="GO:0003002">
    <property type="term" value="P:regionalization"/>
    <property type="evidence" value="ECO:0007669"/>
    <property type="project" value="UniProtKB-ARBA"/>
</dbReference>
<comment type="caution">
    <text evidence="16">Lacks conserved residue(s) required for the propagation of feature annotation.</text>
</comment>
<evidence type="ECO:0000259" key="20">
    <source>
        <dbReference type="PROSITE" id="PS50026"/>
    </source>
</evidence>
<dbReference type="InterPro" id="IPR013320">
    <property type="entry name" value="ConA-like_dom_sf"/>
</dbReference>
<dbReference type="OrthoDB" id="6287073at2759"/>
<dbReference type="InterPro" id="IPR003410">
    <property type="entry name" value="HYR_dom"/>
</dbReference>
<proteinExistence type="inferred from homology"/>
<evidence type="ECO:0000256" key="17">
    <source>
        <dbReference type="PROSITE-ProRule" id="PRU00302"/>
    </source>
</evidence>
<feature type="domain" description="EGF-like" evidence="20">
    <location>
        <begin position="3518"/>
        <end position="3556"/>
    </location>
</feature>
<dbReference type="SMART" id="SM00034">
    <property type="entry name" value="CLECT"/>
    <property type="match status" value="1"/>
</dbReference>
<dbReference type="SMART" id="SM00261">
    <property type="entry name" value="FU"/>
    <property type="match status" value="4"/>
</dbReference>
<evidence type="ECO:0000256" key="5">
    <source>
        <dbReference type="ARBA" id="ARBA00022536"/>
    </source>
</evidence>
<keyword evidence="9" id="KW-0677">Repeat</keyword>
<feature type="disulfide bond" evidence="16">
    <location>
        <begin position="1890"/>
        <end position="1899"/>
    </location>
</feature>
<feature type="domain" description="EGF-like" evidence="20">
    <location>
        <begin position="786"/>
        <end position="822"/>
    </location>
</feature>
<dbReference type="EMBL" id="AMQN01006637">
    <property type="status" value="NOT_ANNOTATED_CDS"/>
    <property type="molecule type" value="Genomic_DNA"/>
</dbReference>
<evidence type="ECO:0000256" key="7">
    <source>
        <dbReference type="ARBA" id="ARBA00022692"/>
    </source>
</evidence>
<feature type="domain" description="EGF-like" evidence="20">
    <location>
        <begin position="1865"/>
        <end position="1900"/>
    </location>
</feature>
<dbReference type="Pfam" id="PF02494">
    <property type="entry name" value="HYR"/>
    <property type="match status" value="1"/>
</dbReference>
<keyword evidence="17" id="KW-0768">Sushi</keyword>
<dbReference type="GO" id="GO:0016324">
    <property type="term" value="C:apical plasma membrane"/>
    <property type="evidence" value="ECO:0007669"/>
    <property type="project" value="UniProtKB-SubCell"/>
</dbReference>
<feature type="domain" description="Sushi" evidence="23">
    <location>
        <begin position="1026"/>
        <end position="1091"/>
    </location>
</feature>
<feature type="domain" description="Sushi" evidence="23">
    <location>
        <begin position="675"/>
        <end position="733"/>
    </location>
</feature>
<dbReference type="InterPro" id="IPR002172">
    <property type="entry name" value="LDrepeatLR_classA_rpt"/>
</dbReference>
<dbReference type="GO" id="GO:0007154">
    <property type="term" value="P:cell communication"/>
    <property type="evidence" value="ECO:0007669"/>
    <property type="project" value="UniProtKB-ARBA"/>
</dbReference>
<dbReference type="GO" id="GO:0048468">
    <property type="term" value="P:cell development"/>
    <property type="evidence" value="ECO:0007669"/>
    <property type="project" value="UniProtKB-ARBA"/>
</dbReference>
<dbReference type="PROSITE" id="PS00022">
    <property type="entry name" value="EGF_1"/>
    <property type="match status" value="8"/>
</dbReference>
<dbReference type="InterPro" id="IPR011641">
    <property type="entry name" value="Tyr-kin_ephrin_A/B_rcpt-like"/>
</dbReference>
<feature type="domain" description="EGF-like" evidence="20">
    <location>
        <begin position="1670"/>
        <end position="1707"/>
    </location>
</feature>
<sequence length="3703" mass="400549">MEERKIMWMGVVLLSVVLCVNGGDPAQVPNFILGKERHGNYSLPRFISSPTAVTRGQHTYTAAAVTANSIGFPWNRTQAACQGYGGQVFSSHWYYEGEIVGEMMAGEAFWIGLKIADDDPNSLESHDGQRMSIAALNWGASQPDLTSGRCVYGQQKSGETTKYYLDMCNRPRGFVCVFESMKNSNYLSCNNGKNTYKEESHCDGVVDCPNAYDETYCGPCDFIGYDASGSYHFEFSDEPATCHIALATVISNKDSITSGFKIIVNSNAGATFDAYTGALTEIDGPFVTTLRDLSELIIGSPNVFLKYEYDGLSPGNATITFNRLTQNEMCDSSVTSNPDAIPYDTDCLTVFPVSGDPFTTISASILENACVDAYVELYDGAEMASDNLLMRFENSEKNSSVKHFAIATKGYVTTRFYRGKTECQGIIIFRLMPRMGCDLEADLAEYSLPVYFNSPGYLSGNDYPPQLQCKMQFSNSKGIVSVVVIDFDMEDGQDFVQIKDGSMNTMANLTGSLNSLTKTTFTAPEVIFDVSTNRVIGNRGFSILVAPACPSIDINPDTTIVVNGDYSNAASLAKFTLQCISGYYFASEEYQNMTALDVECSETGTWNLHNTPICSKRYCGLPPELTNGYVSSISGVLFEDNVTYSCFSEFTLDGDAVVLCEDDGAWGTLPTCLGSTCSALNPVANSVNTTLKGGDLVSGTVVRFTCDPGYLMEGADQLVCIQGSWSSQSTCTIAAESLLMGSITGNAALLGESLEVECDPGFVMNGTASITCGLNGVFTELPECNDEDECLGSVCGFGQVCVNTIGSYVCSCDDGYAPDHSGGYIDECATIVDDCQDTCNCSNTVGSYECVSTLTGYVLYTANGTSGLTIPGFEENSVKPLRINKSCVRVSCPPIPSVLPHGSIYLGEEPWMTTSSLYQDEVIFQCDIGFKLNGSSKITCLESGRWDYAFPSCLVATCDGPNNILLSQADYPPSIDESVFPLPYGDTVEGACVIGMPVLAKYPLQCVFDAVHQNYTLVGLYDCPVVQCGEVNRTGTVPETQGVPLSLLYGSHFLFTCENAYLKIGQSGQGNDTVTCKSNGYWDYGTLQCVHVEPPKVLCEPSNTYYVERYSSLVANYVNWTAPTATDNTGVMMSVTPKFFNGDWLLTEDMVVNFTFTDYNSNSEWCLVQISIKDDSPPEFDCPESFTIFRSPSNITDEDLKKSINVTDDFGFVNVSYIVDRRDVISYVTIQATDDAGNMAQCSYSVYLAGSNCSLTKLDVPANTNRECYEYDGGANCTYSCASGYYFYDNTTTYVHICEDPIGWEPHFVHQCTEPTYNARWVIYTTFTYTKVDPASGDGLLSCLSEFNHTYPTLWPASEVSAEGYCSGSPKYDGYNVTYTEFYINGSSDYEYVVILKATIIPDGQESNYYNFCSQILNVMYTNFPSDFNILNMNLGSCGEVKASVNNYTGMFFCPGDDQMHIIDGLYQCFECGPGTYYSSEAKQCEACPVGHVKPLAGNAECVPCPSGQSTLLPGAKQYSECIAVVDVCADGFISPDQMPPCSPCAQGTYSVDAERCVACAGNQTTFYNGIGDEALCRSYTGVNCTKKIDNCASQPCYYGADCIDGNNTFTCNCSSVANVTVSGDRCEIEEDNCVGSTCDNGAMCQDDLGTYNCLCPLSGGYAGNRCQEYVDICSTTPCENGGNCTSISPEWFECLCVEGFEGNTCDVRSDPCASNPCLNGGACNNLDGITFYCTCAGPFNGTLCEEEIDICVDDCGSNGTCFLNTTSYENSCICEENFKVSVSGACEFDDPCLAANPCVSGTCSYENMNWQCDCDFGYEGWICDVDIDDCASHTCENGATCVDGTGNFTCNCAEGYEGFNCSEITDNCAAGPCEQGTCRNSLAGYACDCPPEWKGVNCTLDVDECADYEPCLNGATCNNIIGNYTCVCNPEWTGQNCEILLESCTNATCNDGTCYNLHDDFYCSCPVGMYGETCALGNVITDLVNPCFNNGTLVPGLSATCDCLDEFAGPGCEILKDPCAVNPCANGGSCVYGFDTFHCECSDGFSSDDCSVNFDDCSFSPCPNGRVCIDGINDHYCACSNISFFGDNCDHTVDPSFDYNFWSAGSSAETAYPFDVTNVSVLSLSLFVRYSWLKDEGKFFSLVLRNLAEDVPDKEVLFMDHNGVHISPDPKPNPFRFEINDLNWHNVVINMDIGQQKGTVYFDAVPFSINTTGMALTTDDNEKAFVIIGGGFIGRISQVLVYERTLTFAEVTSMQTMCTYQDNDAMLLNWADYETSAGVLRENPATCDDIFIKDGNGVFTWTNYGDSSFDLEPYKSFEDTPSEKECRKLCQERYHNESCRAMEFNGTDCFLYNKRYSHENEAVRFSRNRRAINDLYEIQYHDVGEADSVIENCPLDFFVYSAERRVVVTWTEPTSNSGDVTLTSEYGSGDTFVWGEYTITYELEDRSRLVYCSFVLSVYYWECDPATIGLTESDCSTNNNYTYCEVSKCANGLLPLQQPVILTCGPASSWSPLHPDVYTMSECVILLDSNSVETNVTYPLTAQTESQKTTLKNLIREVFQNWNTSVYPGLCVDSGCSNLAVTLDCLENVNCSVTFVILYDGPNFNTSAGHPMSVSEIITKGFYEEDAFDFTVSISPGGLSLAADGAPDVSTVSIASTTDCGRGFVTLGTRCYACPVGSKEVNGACEFCKMNEYQDEAAQTSCKPCSASGVTQTTGSTSASQCHERCAIGSFFNVTSNTCELCDFGFYQDQEGFFFCIACGPLDTTASQGTLNASGCSREDFLIYSSLAQPKTFSTADCAPGQELNQANGCDICPIGTYRTIDVNYQCELCPDGFITPYNESVSVADCTIRECFAGTYREASNNTCIPCPIGTFSEMDRAEECTSCFENQTTLSDMSDNRTACLDFCESGYQISGTGCVVCEKGSYRNADTDLFGSCSPCPDGFTTPSNTSADAADCTDRYCFSGTYLSDANRCEPCPIGLYQEQEDQKSCIQCPVGTSTVREGTDKAKDCLPECDSGFGYDQGNMSCIECAIGFYKDNSIDRFGVCLECPENATTAETASTSSANCSIPKCYAGSSLDVVANTCVTCAIGFYQPEDQQTECIQCPSAIATENTGSTRLDQCKILCPSGQESNVLNSTTREFECVECAQGFFRNQVLSQFGSCESCPSNVTTNGTGAGDISDCNLAACDPGSYRDANANICLHCPAGTYQDQQWQDSCLSCPEWQTFNYTGARSISDCESFCPSGSERNVNGTCSACPLGSYKNNDIDVFGECELCPEGYTTEGLNATSLAECDIANICMPCPIGQYQPLSLQEECLMCNATLSTLTEGSTDAAGCLCELFISAWQQFSCEMCLMAVLCGAGEEEVGGQCVPCQVGSYKAAPGVAACNACSGSYLTLNTGSTSSADCLYGPCALGEEYMLANSTCMPCPIGSFREDDSSPLCKPCLTQFITADVGADNSALCNVANCSAGTFLNIDNVCEACNLSSYQDEVWQTSCKPCPNVTKATSPGATSISECLSTNECEDNRHNCSEFASCDDNEESFTCICMEYYAGDGYTCSHLCDNDFCGDNAQCSKADDGAPVCNCKEGFSGDRCQFWNAGSGFAQKLAPWVIGGGIGVLVLLFILVSAASGCKASPKPPPSIAPTKSLGGIMNTGFNNIALPANRAGSSAQSMIAKSNPYHGRISSATSYVPQTKAPSQRGNIR</sequence>
<dbReference type="SUPFAM" id="SSF57184">
    <property type="entry name" value="Growth factor receptor domain"/>
    <property type="match status" value="5"/>
</dbReference>
<dbReference type="InterPro" id="IPR001304">
    <property type="entry name" value="C-type_lectin-like"/>
</dbReference>
<dbReference type="InterPro" id="IPR018097">
    <property type="entry name" value="EGF_Ca-bd_CS"/>
</dbReference>
<evidence type="ECO:0000313" key="25">
    <source>
        <dbReference type="EnsemblMetazoa" id="CapteP227406"/>
    </source>
</evidence>
<gene>
    <name evidence="24" type="ORF">CAPTEDRAFT_227406</name>
</gene>
<dbReference type="HOGENOM" id="CLU_224459_0_0_1"/>
<name>R7URF4_CAPTE</name>
<dbReference type="GO" id="GO:0005509">
    <property type="term" value="F:calcium ion binding"/>
    <property type="evidence" value="ECO:0007669"/>
    <property type="project" value="InterPro"/>
</dbReference>
<evidence type="ECO:0000256" key="6">
    <source>
        <dbReference type="ARBA" id="ARBA00022553"/>
    </source>
</evidence>
<feature type="domain" description="EGF-like" evidence="20">
    <location>
        <begin position="1971"/>
        <end position="2014"/>
    </location>
</feature>
<protein>
    <recommendedName>
        <fullName evidence="27">Sushi, von Willebrand factor type A, EGF and pentraxin domain-containing protein 1</fullName>
    </recommendedName>
</protein>
<feature type="disulfide bond" evidence="17">
    <location>
        <begin position="926"/>
        <end position="953"/>
    </location>
</feature>
<dbReference type="InterPro" id="IPR001881">
    <property type="entry name" value="EGF-like_Ca-bd_dom"/>
</dbReference>
<feature type="transmembrane region" description="Helical" evidence="18">
    <location>
        <begin position="3606"/>
        <end position="3628"/>
    </location>
</feature>
<dbReference type="Gene3D" id="2.60.120.200">
    <property type="match status" value="1"/>
</dbReference>
<evidence type="ECO:0000256" key="16">
    <source>
        <dbReference type="PROSITE-ProRule" id="PRU00076"/>
    </source>
</evidence>
<dbReference type="PROSITE" id="PS50026">
    <property type="entry name" value="EGF_3"/>
    <property type="match status" value="14"/>
</dbReference>
<dbReference type="InterPro" id="IPR000742">
    <property type="entry name" value="EGF"/>
</dbReference>
<dbReference type="InterPro" id="IPR006212">
    <property type="entry name" value="Furin_repeat"/>
</dbReference>
<dbReference type="OMA" id="KFEACHH"/>
<dbReference type="GO" id="GO:0051241">
    <property type="term" value="P:negative regulation of multicellular organismal process"/>
    <property type="evidence" value="ECO:0007669"/>
    <property type="project" value="UniProtKB-ARBA"/>
</dbReference>
<dbReference type="SUPFAM" id="SSF49899">
    <property type="entry name" value="Concanavalin A-like lectins/glucanases"/>
    <property type="match status" value="1"/>
</dbReference>
<dbReference type="PROSITE" id="PS50825">
    <property type="entry name" value="HYR"/>
    <property type="match status" value="2"/>
</dbReference>
<dbReference type="GO" id="GO:0080090">
    <property type="term" value="P:regulation of primary metabolic process"/>
    <property type="evidence" value="ECO:0007669"/>
    <property type="project" value="UniProtKB-ARBA"/>
</dbReference>
<dbReference type="SMART" id="SM00179">
    <property type="entry name" value="EGF_CA"/>
    <property type="match status" value="12"/>
</dbReference>
<feature type="domain" description="EGF-like" evidence="20">
    <location>
        <begin position="3558"/>
        <end position="3594"/>
    </location>
</feature>
<dbReference type="GO" id="GO:0060255">
    <property type="term" value="P:regulation of macromolecule metabolic process"/>
    <property type="evidence" value="ECO:0007669"/>
    <property type="project" value="UniProtKB-ARBA"/>
</dbReference>
<organism evidence="24">
    <name type="scientific">Capitella teleta</name>
    <name type="common">Polychaete worm</name>
    <dbReference type="NCBI Taxonomy" id="283909"/>
    <lineage>
        <taxon>Eukaryota</taxon>
        <taxon>Metazoa</taxon>
        <taxon>Spiralia</taxon>
        <taxon>Lophotrochozoa</taxon>
        <taxon>Annelida</taxon>
        <taxon>Polychaeta</taxon>
        <taxon>Sedentaria</taxon>
        <taxon>Scolecida</taxon>
        <taxon>Capitellidae</taxon>
        <taxon>Capitella</taxon>
    </lineage>
</organism>
<evidence type="ECO:0000256" key="11">
    <source>
        <dbReference type="ARBA" id="ARBA00022837"/>
    </source>
</evidence>
<feature type="domain" description="HYR" evidence="22">
    <location>
        <begin position="2384"/>
        <end position="2461"/>
    </location>
</feature>
<feature type="domain" description="EGF-like" evidence="20">
    <location>
        <begin position="1630"/>
        <end position="1668"/>
    </location>
</feature>
<dbReference type="PROSITE" id="PS50041">
    <property type="entry name" value="C_TYPE_LECTIN_2"/>
    <property type="match status" value="1"/>
</dbReference>
<reference evidence="24 26" key="2">
    <citation type="journal article" date="2013" name="Nature">
        <title>Insights into bilaterian evolution from three spiralian genomes.</title>
        <authorList>
            <person name="Simakov O."/>
            <person name="Marletaz F."/>
            <person name="Cho S.J."/>
            <person name="Edsinger-Gonzales E."/>
            <person name="Havlak P."/>
            <person name="Hellsten U."/>
            <person name="Kuo D.H."/>
            <person name="Larsson T."/>
            <person name="Lv J."/>
            <person name="Arendt D."/>
            <person name="Savage R."/>
            <person name="Osoegawa K."/>
            <person name="de Jong P."/>
            <person name="Grimwood J."/>
            <person name="Chapman J.A."/>
            <person name="Shapiro H."/>
            <person name="Aerts A."/>
            <person name="Otillar R.P."/>
            <person name="Terry A.Y."/>
            <person name="Boore J.L."/>
            <person name="Grigoriev I.V."/>
            <person name="Lindberg D.R."/>
            <person name="Seaver E.C."/>
            <person name="Weisblat D.A."/>
            <person name="Putnam N.H."/>
            <person name="Rokhsar D.S."/>
        </authorList>
    </citation>
    <scope>NUCLEOTIDE SEQUENCE</scope>
    <source>
        <strain evidence="24 26">I ESC-2004</strain>
    </source>
</reference>
<feature type="domain" description="EGF-like" evidence="20">
    <location>
        <begin position="1588"/>
        <end position="1628"/>
    </location>
</feature>
<feature type="disulfide bond" evidence="16">
    <location>
        <begin position="2042"/>
        <end position="2051"/>
    </location>
</feature>
<dbReference type="GO" id="GO:0023052">
    <property type="term" value="P:signaling"/>
    <property type="evidence" value="ECO:0007669"/>
    <property type="project" value="UniProtKB-ARBA"/>
</dbReference>
<evidence type="ECO:0000256" key="10">
    <source>
        <dbReference type="ARBA" id="ARBA00022782"/>
    </source>
</evidence>
<dbReference type="GO" id="GO:0051093">
    <property type="term" value="P:negative regulation of developmental process"/>
    <property type="evidence" value="ECO:0007669"/>
    <property type="project" value="UniProtKB-ARBA"/>
</dbReference>
<feature type="disulfide bond" evidence="16">
    <location>
        <begin position="1929"/>
        <end position="1938"/>
    </location>
</feature>
<evidence type="ECO:0000256" key="3">
    <source>
        <dbReference type="ARBA" id="ARBA00022473"/>
    </source>
</evidence>
<dbReference type="PROSITE" id="PS01187">
    <property type="entry name" value="EGF_CA"/>
    <property type="match status" value="3"/>
</dbReference>
<evidence type="ECO:0000256" key="13">
    <source>
        <dbReference type="ARBA" id="ARBA00023136"/>
    </source>
</evidence>
<dbReference type="SMART" id="SM00192">
    <property type="entry name" value="LDLa"/>
    <property type="match status" value="1"/>
</dbReference>
<keyword evidence="15" id="KW-0325">Glycoprotein</keyword>
<feature type="domain" description="Sushi" evidence="23">
    <location>
        <begin position="890"/>
        <end position="955"/>
    </location>
</feature>
<dbReference type="InterPro" id="IPR000152">
    <property type="entry name" value="EGF-type_Asp/Asn_hydroxyl_site"/>
</dbReference>
<dbReference type="EnsemblMetazoa" id="CapteT227406">
    <property type="protein sequence ID" value="CapteP227406"/>
    <property type="gene ID" value="CapteG227406"/>
</dbReference>
<dbReference type="Gene3D" id="3.10.100.10">
    <property type="entry name" value="Mannose-Binding Protein A, subunit A"/>
    <property type="match status" value="1"/>
</dbReference>
<dbReference type="SMART" id="SM00181">
    <property type="entry name" value="EGF"/>
    <property type="match status" value="23"/>
</dbReference>
<keyword evidence="8 19" id="KW-0732">Signal</keyword>
<feature type="disulfide bond" evidence="16">
    <location>
        <begin position="1736"/>
        <end position="1745"/>
    </location>
</feature>
<dbReference type="STRING" id="283909.R7URF4"/>
<dbReference type="PROSITE" id="PS01186">
    <property type="entry name" value="EGF_2"/>
    <property type="match status" value="6"/>
</dbReference>
<evidence type="ECO:0000256" key="12">
    <source>
        <dbReference type="ARBA" id="ARBA00022989"/>
    </source>
</evidence>
<dbReference type="GO" id="GO:0048592">
    <property type="term" value="P:eye morphogenesis"/>
    <property type="evidence" value="ECO:0007669"/>
    <property type="project" value="UniProtKB-ARBA"/>
</dbReference>
<dbReference type="PROSITE" id="PS50923">
    <property type="entry name" value="SUSHI"/>
    <property type="match status" value="5"/>
</dbReference>
<dbReference type="PANTHER" id="PTHR12916:SF4">
    <property type="entry name" value="UNINFLATABLE, ISOFORM C"/>
    <property type="match status" value="1"/>
</dbReference>
<dbReference type="FunFam" id="2.10.25.10:FF:000565">
    <property type="entry name" value="Predicted protein"/>
    <property type="match status" value="1"/>
</dbReference>
<feature type="disulfide bond" evidence="16">
    <location>
        <begin position="1869"/>
        <end position="1879"/>
    </location>
</feature>
<dbReference type="Gene3D" id="2.10.70.10">
    <property type="entry name" value="Complement Module, domain 1"/>
    <property type="match status" value="4"/>
</dbReference>
<feature type="chain" id="PRO_5008788299" description="Sushi, von Willebrand factor type A, EGF and pentraxin domain-containing protein 1" evidence="19">
    <location>
        <begin position="23"/>
        <end position="3703"/>
    </location>
</feature>
<dbReference type="GO" id="GO:0008593">
    <property type="term" value="P:regulation of Notch signaling pathway"/>
    <property type="evidence" value="ECO:0007669"/>
    <property type="project" value="UniProtKB-ARBA"/>
</dbReference>
<feature type="disulfide bond" evidence="16">
    <location>
        <begin position="3584"/>
        <end position="3593"/>
    </location>
</feature>
<feature type="domain" description="HYR" evidence="22">
    <location>
        <begin position="1090"/>
        <end position="1174"/>
    </location>
</feature>
<dbReference type="SUPFAM" id="SSF57196">
    <property type="entry name" value="EGF/Laminin"/>
    <property type="match status" value="7"/>
</dbReference>
<feature type="domain" description="EGF-like" evidence="20">
    <location>
        <begin position="2016"/>
        <end position="2052"/>
    </location>
</feature>
<dbReference type="FunFam" id="2.10.25.10:FF:000391">
    <property type="entry name" value="Weary, isoform C"/>
    <property type="match status" value="1"/>
</dbReference>
<dbReference type="SUPFAM" id="SSF57535">
    <property type="entry name" value="Complement control module/SCR domain"/>
    <property type="match status" value="5"/>
</dbReference>
<evidence type="ECO:0000256" key="14">
    <source>
        <dbReference type="ARBA" id="ARBA00023157"/>
    </source>
</evidence>
<feature type="disulfide bond" evidence="16">
    <location>
        <begin position="1853"/>
        <end position="1862"/>
    </location>
</feature>
<dbReference type="Proteomes" id="UP000014760">
    <property type="component" value="Unassembled WGS sequence"/>
</dbReference>
<keyword evidence="12 18" id="KW-1133">Transmembrane helix</keyword>
<dbReference type="InterPro" id="IPR049883">
    <property type="entry name" value="NOTCH1_EGF-like"/>
</dbReference>
<keyword evidence="3" id="KW-0217">Developmental protein</keyword>
<dbReference type="Gene3D" id="2.10.25.10">
    <property type="entry name" value="Laminin"/>
    <property type="match status" value="12"/>
</dbReference>
<keyword evidence="6" id="KW-0597">Phosphoprotein</keyword>
<evidence type="ECO:0000256" key="8">
    <source>
        <dbReference type="ARBA" id="ARBA00022729"/>
    </source>
</evidence>
<keyword evidence="14 16" id="KW-1015">Disulfide bond</keyword>
<evidence type="ECO:0008006" key="27">
    <source>
        <dbReference type="Google" id="ProtNLM"/>
    </source>
</evidence>
<dbReference type="InterPro" id="IPR024731">
    <property type="entry name" value="NELL2-like_EGF"/>
</dbReference>
<feature type="disulfide bond" evidence="16">
    <location>
        <begin position="2004"/>
        <end position="2013"/>
    </location>
</feature>
<accession>R7URF4</accession>
<dbReference type="GO" id="GO:0030182">
    <property type="term" value="P:neuron differentiation"/>
    <property type="evidence" value="ECO:0007669"/>
    <property type="project" value="UniProtKB-ARBA"/>
</dbReference>
<evidence type="ECO:0000259" key="22">
    <source>
        <dbReference type="PROSITE" id="PS50825"/>
    </source>
</evidence>
<keyword evidence="5 16" id="KW-0245">EGF-like domain</keyword>
<evidence type="ECO:0000313" key="24">
    <source>
        <dbReference type="EMBL" id="ELU08713.1"/>
    </source>
</evidence>
<dbReference type="GO" id="GO:0009967">
    <property type="term" value="P:positive regulation of signal transduction"/>
    <property type="evidence" value="ECO:0007669"/>
    <property type="project" value="UniProtKB-ARBA"/>
</dbReference>
<evidence type="ECO:0000256" key="19">
    <source>
        <dbReference type="SAM" id="SignalP"/>
    </source>
</evidence>
<keyword evidence="4" id="KW-1003">Cell membrane</keyword>
<feature type="domain" description="EGF-like" evidence="20">
    <location>
        <begin position="1902"/>
        <end position="1939"/>
    </location>
</feature>
<feature type="disulfide bond" evidence="17">
    <location>
        <begin position="677"/>
        <end position="720"/>
    </location>
</feature>
<feature type="domain" description="C-type lectin" evidence="21">
    <location>
        <begin position="74"/>
        <end position="177"/>
    </location>
</feature>
<evidence type="ECO:0000256" key="1">
    <source>
        <dbReference type="ARBA" id="ARBA00004247"/>
    </source>
</evidence>
<dbReference type="InterPro" id="IPR035976">
    <property type="entry name" value="Sushi/SCR/CCP_sf"/>
</dbReference>
<evidence type="ECO:0000256" key="4">
    <source>
        <dbReference type="ARBA" id="ARBA00022475"/>
    </source>
</evidence>
<feature type="disulfide bond" evidence="16">
    <location>
        <begin position="1697"/>
        <end position="1706"/>
    </location>
</feature>